<dbReference type="PANTHER" id="PTHR30083:SF0">
    <property type="entry name" value="3'-PHOSPHOADENOSINE 5'-PHOSPHOSULFATE SULFOTRANSFERASE (PAPS REDUCTASE)_FAD SYNTHETASE"/>
    <property type="match status" value="1"/>
</dbReference>
<reference evidence="2" key="1">
    <citation type="submission" date="2018-06" db="EMBL/GenBank/DDBJ databases">
        <authorList>
            <consortium name="Pathogen Informatics"/>
        </authorList>
    </citation>
    <scope>NUCLEOTIDE SEQUENCE</scope>
    <source>
        <strain evidence="2">NCTC11678</strain>
    </source>
</reference>
<dbReference type="SUPFAM" id="SSF52402">
    <property type="entry name" value="Adenine nucleotide alpha hydrolases-like"/>
    <property type="match status" value="1"/>
</dbReference>
<organism evidence="2">
    <name type="scientific">Klebsiella pneumoniae</name>
    <dbReference type="NCBI Taxonomy" id="573"/>
    <lineage>
        <taxon>Bacteria</taxon>
        <taxon>Pseudomonadati</taxon>
        <taxon>Pseudomonadota</taxon>
        <taxon>Gammaproteobacteria</taxon>
        <taxon>Enterobacterales</taxon>
        <taxon>Enterobacteriaceae</taxon>
        <taxon>Klebsiella/Raoultella group</taxon>
        <taxon>Klebsiella</taxon>
        <taxon>Klebsiella pneumoniae complex</taxon>
    </lineage>
</organism>
<dbReference type="AlphaFoldDB" id="A0A509A7D4"/>
<dbReference type="InterPro" id="IPR021845">
    <property type="entry name" value="DUF3440"/>
</dbReference>
<dbReference type="Pfam" id="PF01507">
    <property type="entry name" value="PAPS_reduct"/>
    <property type="match status" value="1"/>
</dbReference>
<sequence length="368" mass="42827">MSFIKYPLPESVLQATEQRIQWVMDNFSRICVSFSGGKDSTVMLHLTAQAARLQGKKICVLFIDWEAQFSCTIAHCEKLRALYADVIETFYWVALPLTTQNALTQYKPQWQCWEPGTEWVRQPPPWAITHPGYFSFYQPGMSFEAFVSHFAEWFSQRRPAAVLVGIRADESLNRFMTISSQRKQRFADDKPWTTSAPGGHAWYIYPLYDWKTADIWTWFAKSGEPYNPLYDLMYQAGVPLRYMRICEPFGPEQRQGLWLYHVLEPERWAAMCQRVSGAHSGGVYAGHDNQFYGHRKIDKPDHLTWKSYALFLLDSMPETTAEHYRNKIAVYLRWYQKKGMGGYSGYPTCGHWHQRYPILAASLQSTAQ</sequence>
<dbReference type="Gene3D" id="3.40.50.620">
    <property type="entry name" value="HUPs"/>
    <property type="match status" value="1"/>
</dbReference>
<evidence type="ECO:0000259" key="1">
    <source>
        <dbReference type="Pfam" id="PF01507"/>
    </source>
</evidence>
<dbReference type="InterPro" id="IPR002500">
    <property type="entry name" value="PAPS_reduct_dom"/>
</dbReference>
<protein>
    <submittedName>
        <fullName evidence="2">Co-activator of prophage gene expression IbrA</fullName>
    </submittedName>
</protein>
<gene>
    <name evidence="2" type="ORF">NCTC11678_03682</name>
</gene>
<name>A0A509A7D4_KLEPN</name>
<dbReference type="InterPro" id="IPR014729">
    <property type="entry name" value="Rossmann-like_a/b/a_fold"/>
</dbReference>
<dbReference type="GO" id="GO:0003824">
    <property type="term" value="F:catalytic activity"/>
    <property type="evidence" value="ECO:0007669"/>
    <property type="project" value="InterPro"/>
</dbReference>
<dbReference type="PANTHER" id="PTHR30083">
    <property type="entry name" value="TRANSCRIPTIONAL REGULATOR-RELATED"/>
    <property type="match status" value="1"/>
</dbReference>
<dbReference type="EMBL" id="CABFNL010000002">
    <property type="protein sequence ID" value="VUA79018.1"/>
    <property type="molecule type" value="Genomic_DNA"/>
</dbReference>
<accession>A0A509A7D4</accession>
<dbReference type="GO" id="GO:0071453">
    <property type="term" value="P:cellular response to oxygen levels"/>
    <property type="evidence" value="ECO:0007669"/>
    <property type="project" value="TreeGrafter"/>
</dbReference>
<dbReference type="CDD" id="cd23947">
    <property type="entry name" value="PAPS_reductase-like_YbdN"/>
    <property type="match status" value="1"/>
</dbReference>
<evidence type="ECO:0000313" key="2">
    <source>
        <dbReference type="EMBL" id="VUA79018.1"/>
    </source>
</evidence>
<feature type="domain" description="Phosphoadenosine phosphosulphate reductase" evidence="1">
    <location>
        <begin position="30"/>
        <end position="234"/>
    </location>
</feature>
<dbReference type="Pfam" id="PF11922">
    <property type="entry name" value="DUF3440"/>
    <property type="match status" value="1"/>
</dbReference>
<proteinExistence type="predicted"/>